<evidence type="ECO:0000256" key="2">
    <source>
        <dbReference type="ARBA" id="ARBA00011033"/>
    </source>
</evidence>
<dbReference type="InParanoid" id="A0A803T5N0"/>
<keyword evidence="10" id="KW-1185">Reference proteome</keyword>
<dbReference type="PANTHER" id="PTHR11691:SF73">
    <property type="entry name" value="INTERFERON BETA"/>
    <property type="match status" value="1"/>
</dbReference>
<dbReference type="GO" id="GO:0005125">
    <property type="term" value="F:cytokine activity"/>
    <property type="evidence" value="ECO:0000318"/>
    <property type="project" value="GO_Central"/>
</dbReference>
<dbReference type="Ensembl" id="ENSACAT00000041186.1">
    <property type="protein sequence ID" value="ENSACAP00000030520.1"/>
    <property type="gene ID" value="ENSACAG00000042281.1"/>
</dbReference>
<dbReference type="GO" id="GO:0006959">
    <property type="term" value="P:humoral immune response"/>
    <property type="evidence" value="ECO:0000318"/>
    <property type="project" value="GO_Central"/>
</dbReference>
<keyword evidence="5" id="KW-0732">Signal</keyword>
<keyword evidence="7" id="KW-1015">Disulfide bond</keyword>
<evidence type="ECO:0000256" key="6">
    <source>
        <dbReference type="ARBA" id="ARBA00023118"/>
    </source>
</evidence>
<dbReference type="InterPro" id="IPR000471">
    <property type="entry name" value="Interferon_alpha/beta/delta"/>
</dbReference>
<dbReference type="SMART" id="SM00076">
    <property type="entry name" value="IFabd"/>
    <property type="match status" value="1"/>
</dbReference>
<keyword evidence="3 8" id="KW-0202">Cytokine</keyword>
<dbReference type="Proteomes" id="UP000001646">
    <property type="component" value="Chromosome 2"/>
</dbReference>
<dbReference type="GO" id="GO:0002250">
    <property type="term" value="P:adaptive immune response"/>
    <property type="evidence" value="ECO:0000318"/>
    <property type="project" value="GO_Central"/>
</dbReference>
<organism evidence="9 10">
    <name type="scientific">Anolis carolinensis</name>
    <name type="common">Green anole</name>
    <name type="synonym">American chameleon</name>
    <dbReference type="NCBI Taxonomy" id="28377"/>
    <lineage>
        <taxon>Eukaryota</taxon>
        <taxon>Metazoa</taxon>
        <taxon>Chordata</taxon>
        <taxon>Craniata</taxon>
        <taxon>Vertebrata</taxon>
        <taxon>Euteleostomi</taxon>
        <taxon>Lepidosauria</taxon>
        <taxon>Squamata</taxon>
        <taxon>Bifurcata</taxon>
        <taxon>Unidentata</taxon>
        <taxon>Episquamata</taxon>
        <taxon>Toxicofera</taxon>
        <taxon>Iguania</taxon>
        <taxon>Dactyloidae</taxon>
        <taxon>Anolis</taxon>
    </lineage>
</organism>
<evidence type="ECO:0000256" key="5">
    <source>
        <dbReference type="ARBA" id="ARBA00022729"/>
    </source>
</evidence>
<reference evidence="9" key="3">
    <citation type="submission" date="2025-09" db="UniProtKB">
        <authorList>
            <consortium name="Ensembl"/>
        </authorList>
    </citation>
    <scope>IDENTIFICATION</scope>
</reference>
<accession>A0A803T5N0</accession>
<dbReference type="GO" id="GO:0002286">
    <property type="term" value="P:T cell activation involved in immune response"/>
    <property type="evidence" value="ECO:0000318"/>
    <property type="project" value="GO_Central"/>
</dbReference>
<reference evidence="9" key="2">
    <citation type="submission" date="2025-08" db="UniProtKB">
        <authorList>
            <consortium name="Ensembl"/>
        </authorList>
    </citation>
    <scope>IDENTIFICATION</scope>
</reference>
<evidence type="ECO:0000256" key="4">
    <source>
        <dbReference type="ARBA" id="ARBA00022525"/>
    </source>
</evidence>
<evidence type="ECO:0000256" key="3">
    <source>
        <dbReference type="ARBA" id="ARBA00022514"/>
    </source>
</evidence>
<dbReference type="AlphaFoldDB" id="A0A803T5N0"/>
<dbReference type="Gene3D" id="1.20.1250.10">
    <property type="match status" value="1"/>
</dbReference>
<sequence length="175" mass="20085">MGQGNKYQEREEMYKSIGCSRVRGKLHETNQDNLELLSTRMGANIPRECINDVISFSSRSSEYNLPNIYEYQPGNATVAADEILQQIVYTLSQNHENLSWDDKSIAVFKLGLGQEIVTLVSCLHGGMENTRNAVRKYFRQINKLLKDKDYSECAWRIVQMEIRQRPALGGAHLHF</sequence>
<dbReference type="InterPro" id="IPR009079">
    <property type="entry name" value="4_helix_cytokine-like_core"/>
</dbReference>
<dbReference type="GO" id="GO:0002323">
    <property type="term" value="P:natural killer cell activation involved in immune response"/>
    <property type="evidence" value="ECO:0000318"/>
    <property type="project" value="GO_Central"/>
</dbReference>
<dbReference type="GO" id="GO:0060337">
    <property type="term" value="P:type I interferon-mediated signaling pathway"/>
    <property type="evidence" value="ECO:0000318"/>
    <property type="project" value="GO_Central"/>
</dbReference>
<dbReference type="GO" id="GO:0005132">
    <property type="term" value="F:type I interferon receptor binding"/>
    <property type="evidence" value="ECO:0000318"/>
    <property type="project" value="GO_Central"/>
</dbReference>
<dbReference type="Pfam" id="PF00143">
    <property type="entry name" value="Interferon"/>
    <property type="match status" value="1"/>
</dbReference>
<protein>
    <submittedName>
        <fullName evidence="9">Uncharacterized protein</fullName>
    </submittedName>
</protein>
<comment type="similarity">
    <text evidence="2 8">Belongs to the alpha/beta interferon family.</text>
</comment>
<dbReference type="SUPFAM" id="SSF47266">
    <property type="entry name" value="4-helical cytokines"/>
    <property type="match status" value="1"/>
</dbReference>
<evidence type="ECO:0000256" key="1">
    <source>
        <dbReference type="ARBA" id="ARBA00004613"/>
    </source>
</evidence>
<dbReference type="GO" id="GO:0002312">
    <property type="term" value="P:B cell activation involved in immune response"/>
    <property type="evidence" value="ECO:0000318"/>
    <property type="project" value="GO_Central"/>
</dbReference>
<dbReference type="GeneTree" id="ENSGT01000000214430"/>
<reference evidence="9 10" key="1">
    <citation type="submission" date="2009-12" db="EMBL/GenBank/DDBJ databases">
        <title>The Genome Sequence of Anolis carolinensis (Green Anole Lizard).</title>
        <authorList>
            <consortium name="The Genome Sequencing Platform"/>
            <person name="Di Palma F."/>
            <person name="Alfoldi J."/>
            <person name="Heiman D."/>
            <person name="Young S."/>
            <person name="Grabherr M."/>
            <person name="Johnson J."/>
            <person name="Lander E.S."/>
            <person name="Lindblad-Toh K."/>
        </authorList>
    </citation>
    <scope>NUCLEOTIDE SEQUENCE [LARGE SCALE GENOMIC DNA]</scope>
    <source>
        <strain evidence="9 10">JBL SC #1</strain>
    </source>
</reference>
<dbReference type="GO" id="GO:0005615">
    <property type="term" value="C:extracellular space"/>
    <property type="evidence" value="ECO:0000318"/>
    <property type="project" value="GO_Central"/>
</dbReference>
<dbReference type="PANTHER" id="PTHR11691">
    <property type="entry name" value="TYPE I INTERFERON"/>
    <property type="match status" value="1"/>
</dbReference>
<evidence type="ECO:0000256" key="7">
    <source>
        <dbReference type="ARBA" id="ARBA00023157"/>
    </source>
</evidence>
<proteinExistence type="inferred from homology"/>
<dbReference type="GO" id="GO:0043330">
    <property type="term" value="P:response to exogenous dsRNA"/>
    <property type="evidence" value="ECO:0000318"/>
    <property type="project" value="GO_Central"/>
</dbReference>
<name>A0A803T5N0_ANOCA</name>
<dbReference type="GO" id="GO:0051607">
    <property type="term" value="P:defense response to virus"/>
    <property type="evidence" value="ECO:0007669"/>
    <property type="project" value="UniProtKB-KW"/>
</dbReference>
<evidence type="ECO:0000313" key="9">
    <source>
        <dbReference type="Ensembl" id="ENSACAP00000030520.1"/>
    </source>
</evidence>
<keyword evidence="4" id="KW-0964">Secreted</keyword>
<comment type="subcellular location">
    <subcellularLocation>
        <location evidence="1">Secreted</location>
    </subcellularLocation>
</comment>
<evidence type="ECO:0000313" key="10">
    <source>
        <dbReference type="Proteomes" id="UP000001646"/>
    </source>
</evidence>
<keyword evidence="6 8" id="KW-0051">Antiviral defense</keyword>
<evidence type="ECO:0000256" key="8">
    <source>
        <dbReference type="RuleBase" id="RU000436"/>
    </source>
</evidence>